<dbReference type="InterPro" id="IPR011146">
    <property type="entry name" value="HIT-like"/>
</dbReference>
<dbReference type="Proteomes" id="UP001519654">
    <property type="component" value="Unassembled WGS sequence"/>
</dbReference>
<name>A0ABS5YM08_9ACTN</name>
<reference evidence="3 4" key="1">
    <citation type="submission" date="2021-06" db="EMBL/GenBank/DDBJ databases">
        <title>Actinoplanes lichenicola sp. nov., and Actinoplanes ovalisporus sp. nov., isolated from lichen in Thailand.</title>
        <authorList>
            <person name="Saeng-In P."/>
            <person name="Kanchanasin P."/>
            <person name="Yuki M."/>
            <person name="Kudo T."/>
            <person name="Ohkuma M."/>
            <person name="Phongsopitanun W."/>
            <person name="Tanasupawat S."/>
        </authorList>
    </citation>
    <scope>NUCLEOTIDE SEQUENCE [LARGE SCALE GENOMIC DNA]</scope>
    <source>
        <strain evidence="3 4">NBRC 110975</strain>
    </source>
</reference>
<dbReference type="Gene3D" id="3.30.428.10">
    <property type="entry name" value="HIT-like"/>
    <property type="match status" value="1"/>
</dbReference>
<dbReference type="PANTHER" id="PTHR46648">
    <property type="entry name" value="HIT FAMILY PROTEIN 1"/>
    <property type="match status" value="1"/>
</dbReference>
<organism evidence="3 4">
    <name type="scientific">Paractinoplanes bogorensis</name>
    <dbReference type="NCBI Taxonomy" id="1610840"/>
    <lineage>
        <taxon>Bacteria</taxon>
        <taxon>Bacillati</taxon>
        <taxon>Actinomycetota</taxon>
        <taxon>Actinomycetes</taxon>
        <taxon>Micromonosporales</taxon>
        <taxon>Micromonosporaceae</taxon>
        <taxon>Paractinoplanes</taxon>
    </lineage>
</organism>
<dbReference type="InterPro" id="IPR001310">
    <property type="entry name" value="Histidine_triad_HIT"/>
</dbReference>
<feature type="domain" description="HIT" evidence="2">
    <location>
        <begin position="51"/>
        <end position="130"/>
    </location>
</feature>
<sequence>MDMFNHEPDGYECPFCRLVAGVDDPAGVNLTADIVRRNPLATAFVAPGWWPNNQGHVLVVSDAHHENLYDLPAEAGHAVHDLVREVAVAIRHTYDCAGVSTRQHNEPAGHQTAWHYHVHVFPRYPGDELYKSPSLPGFASPAARLPYARKLRAYFDLAGVVS</sequence>
<dbReference type="Pfam" id="PF01230">
    <property type="entry name" value="HIT"/>
    <property type="match status" value="1"/>
</dbReference>
<protein>
    <submittedName>
        <fullName evidence="3">HIT family protein</fullName>
    </submittedName>
</protein>
<evidence type="ECO:0000313" key="4">
    <source>
        <dbReference type="Proteomes" id="UP001519654"/>
    </source>
</evidence>
<dbReference type="PANTHER" id="PTHR46648:SF1">
    <property type="entry name" value="ADENOSINE 5'-MONOPHOSPHORAMIDASE HNT1"/>
    <property type="match status" value="1"/>
</dbReference>
<evidence type="ECO:0000313" key="3">
    <source>
        <dbReference type="EMBL" id="MBU2664477.1"/>
    </source>
</evidence>
<dbReference type="EMBL" id="JAHKKG010000004">
    <property type="protein sequence ID" value="MBU2664477.1"/>
    <property type="molecule type" value="Genomic_DNA"/>
</dbReference>
<dbReference type="PROSITE" id="PS51084">
    <property type="entry name" value="HIT_2"/>
    <property type="match status" value="1"/>
</dbReference>
<evidence type="ECO:0000256" key="1">
    <source>
        <dbReference type="PROSITE-ProRule" id="PRU00464"/>
    </source>
</evidence>
<dbReference type="InterPro" id="IPR036265">
    <property type="entry name" value="HIT-like_sf"/>
</dbReference>
<accession>A0ABS5YM08</accession>
<comment type="caution">
    <text evidence="3">The sequence shown here is derived from an EMBL/GenBank/DDBJ whole genome shotgun (WGS) entry which is preliminary data.</text>
</comment>
<proteinExistence type="predicted"/>
<keyword evidence="4" id="KW-1185">Reference proteome</keyword>
<dbReference type="SUPFAM" id="SSF54197">
    <property type="entry name" value="HIT-like"/>
    <property type="match status" value="1"/>
</dbReference>
<feature type="short sequence motif" description="Histidine triad motif" evidence="1">
    <location>
        <begin position="115"/>
        <end position="119"/>
    </location>
</feature>
<evidence type="ECO:0000259" key="2">
    <source>
        <dbReference type="PROSITE" id="PS51084"/>
    </source>
</evidence>
<gene>
    <name evidence="3" type="ORF">KOI35_13320</name>
</gene>